<name>A0A8G1VN64_9EURO</name>
<evidence type="ECO:0000313" key="3">
    <source>
        <dbReference type="Proteomes" id="UP000249526"/>
    </source>
</evidence>
<dbReference type="EMBL" id="KZ825061">
    <property type="protein sequence ID" value="RAH58252.1"/>
    <property type="molecule type" value="Genomic_DNA"/>
</dbReference>
<protein>
    <submittedName>
        <fullName evidence="2">Uncharacterized protein</fullName>
    </submittedName>
</protein>
<sequence>MMEVGRRTLGRKWKGERHREGRRWKMEEEEGLGRSQTEVSWPTPSTSMPSQPQTAQHTSRKLSVNELGRAEHNGYMLNPTVEQNEQSTWKRGKLSDPSLMILTKRTTKCCLFLKPLSGVGWRQRLGKQPASPV</sequence>
<accession>A0A8G1VN64</accession>
<evidence type="ECO:0000256" key="1">
    <source>
        <dbReference type="SAM" id="MobiDB-lite"/>
    </source>
</evidence>
<proteinExistence type="predicted"/>
<dbReference type="AlphaFoldDB" id="A0A8G1VN64"/>
<gene>
    <name evidence="2" type="ORF">BO85DRAFT_299342</name>
</gene>
<evidence type="ECO:0000313" key="2">
    <source>
        <dbReference type="EMBL" id="RAH58252.1"/>
    </source>
</evidence>
<feature type="compositionally biased region" description="Low complexity" evidence="1">
    <location>
        <begin position="42"/>
        <end position="56"/>
    </location>
</feature>
<organism evidence="2 3">
    <name type="scientific">Aspergillus piperis CBS 112811</name>
    <dbReference type="NCBI Taxonomy" id="1448313"/>
    <lineage>
        <taxon>Eukaryota</taxon>
        <taxon>Fungi</taxon>
        <taxon>Dikarya</taxon>
        <taxon>Ascomycota</taxon>
        <taxon>Pezizomycotina</taxon>
        <taxon>Eurotiomycetes</taxon>
        <taxon>Eurotiomycetidae</taxon>
        <taxon>Eurotiales</taxon>
        <taxon>Aspergillaceae</taxon>
        <taxon>Aspergillus</taxon>
        <taxon>Aspergillus subgen. Circumdati</taxon>
    </lineage>
</organism>
<dbReference type="RefSeq" id="XP_025516174.1">
    <property type="nucleotide sequence ID" value="XM_025655330.1"/>
</dbReference>
<feature type="compositionally biased region" description="Basic and acidic residues" evidence="1">
    <location>
        <begin position="17"/>
        <end position="26"/>
    </location>
</feature>
<reference evidence="2 3" key="1">
    <citation type="submission" date="2018-02" db="EMBL/GenBank/DDBJ databases">
        <title>The genomes of Aspergillus section Nigri reveals drivers in fungal speciation.</title>
        <authorList>
            <consortium name="DOE Joint Genome Institute"/>
            <person name="Vesth T.C."/>
            <person name="Nybo J."/>
            <person name="Theobald S."/>
            <person name="Brandl J."/>
            <person name="Frisvad J.C."/>
            <person name="Nielsen K.F."/>
            <person name="Lyhne E.K."/>
            <person name="Kogle M.E."/>
            <person name="Kuo A."/>
            <person name="Riley R."/>
            <person name="Clum A."/>
            <person name="Nolan M."/>
            <person name="Lipzen A."/>
            <person name="Salamov A."/>
            <person name="Henrissat B."/>
            <person name="Wiebenga A."/>
            <person name="De vries R.P."/>
            <person name="Grigoriev I.V."/>
            <person name="Mortensen U.H."/>
            <person name="Andersen M.R."/>
            <person name="Baker S.E."/>
        </authorList>
    </citation>
    <scope>NUCLEOTIDE SEQUENCE [LARGE SCALE GENOMIC DNA]</scope>
    <source>
        <strain evidence="2 3">CBS 112811</strain>
    </source>
</reference>
<keyword evidence="3" id="KW-1185">Reference proteome</keyword>
<dbReference type="GeneID" id="37158732"/>
<dbReference type="Proteomes" id="UP000249526">
    <property type="component" value="Unassembled WGS sequence"/>
</dbReference>
<feature type="region of interest" description="Disordered" evidence="1">
    <location>
        <begin position="1"/>
        <end position="61"/>
    </location>
</feature>